<dbReference type="EMBL" id="HBIR01022247">
    <property type="protein sequence ID" value="CAE0548660.1"/>
    <property type="molecule type" value="Transcribed_RNA"/>
</dbReference>
<proteinExistence type="predicted"/>
<organism evidence="2">
    <name type="scientific">Emiliania huxleyi</name>
    <name type="common">Coccolithophore</name>
    <name type="synonym">Pontosphaera huxleyi</name>
    <dbReference type="NCBI Taxonomy" id="2903"/>
    <lineage>
        <taxon>Eukaryota</taxon>
        <taxon>Haptista</taxon>
        <taxon>Haptophyta</taxon>
        <taxon>Prymnesiophyceae</taxon>
        <taxon>Isochrysidales</taxon>
        <taxon>Noelaerhabdaceae</taxon>
        <taxon>Emiliania</taxon>
    </lineage>
</organism>
<feature type="region of interest" description="Disordered" evidence="1">
    <location>
        <begin position="140"/>
        <end position="159"/>
    </location>
</feature>
<reference evidence="2" key="1">
    <citation type="submission" date="2021-01" db="EMBL/GenBank/DDBJ databases">
        <authorList>
            <person name="Corre E."/>
            <person name="Pelletier E."/>
            <person name="Niang G."/>
            <person name="Scheremetjew M."/>
            <person name="Finn R."/>
            <person name="Kale V."/>
            <person name="Holt S."/>
            <person name="Cochrane G."/>
            <person name="Meng A."/>
            <person name="Brown T."/>
            <person name="Cohen L."/>
        </authorList>
    </citation>
    <scope>NUCLEOTIDE SEQUENCE</scope>
    <source>
        <strain evidence="2">379</strain>
    </source>
</reference>
<protein>
    <recommendedName>
        <fullName evidence="3">AP2/ERF domain-containing protein</fullName>
    </recommendedName>
</protein>
<dbReference type="InterPro" id="IPR016177">
    <property type="entry name" value="DNA-bd_dom_sf"/>
</dbReference>
<sequence>MAMASGGAGAAAAATAERLAEAEGLTLIPSSNACGYLGVSVCGKDGYQARIKVDGRDERIGWYPSAAEAALAYARYLGPARCAELAQRPLKRRRNPPGAQNSGFGVPQYVLPNGAGDMSVACVVDEDTDDADQAALTIVHEADSSSSRQDAETADAGLSGQGRAAIRRYTARTDEYEFTMPTPTRALFVPVPEGAVRAVCRVTFEFA</sequence>
<name>A0A7S3WBV6_EMIHU</name>
<evidence type="ECO:0000313" key="2">
    <source>
        <dbReference type="EMBL" id="CAE0548660.1"/>
    </source>
</evidence>
<dbReference type="AlphaFoldDB" id="A0A7S3WBV6"/>
<dbReference type="GO" id="GO:0003677">
    <property type="term" value="F:DNA binding"/>
    <property type="evidence" value="ECO:0007669"/>
    <property type="project" value="InterPro"/>
</dbReference>
<gene>
    <name evidence="2" type="ORF">EHUX00137_LOCUS16976</name>
</gene>
<accession>A0A7S3WBV6</accession>
<dbReference type="SUPFAM" id="SSF54171">
    <property type="entry name" value="DNA-binding domain"/>
    <property type="match status" value="1"/>
</dbReference>
<evidence type="ECO:0008006" key="3">
    <source>
        <dbReference type="Google" id="ProtNLM"/>
    </source>
</evidence>
<evidence type="ECO:0000256" key="1">
    <source>
        <dbReference type="SAM" id="MobiDB-lite"/>
    </source>
</evidence>